<reference evidence="3 4" key="1">
    <citation type="submission" date="2022-10" db="EMBL/GenBank/DDBJ databases">
        <title>The complete genomes of actinobacterial strains from the NBC collection.</title>
        <authorList>
            <person name="Joergensen T.S."/>
            <person name="Alvarez Arevalo M."/>
            <person name="Sterndorff E.B."/>
            <person name="Faurdal D."/>
            <person name="Vuksanovic O."/>
            <person name="Mourched A.-S."/>
            <person name="Charusanti P."/>
            <person name="Shaw S."/>
            <person name="Blin K."/>
            <person name="Weber T."/>
        </authorList>
    </citation>
    <scope>NUCLEOTIDE SEQUENCE [LARGE SCALE GENOMIC DNA]</scope>
    <source>
        <strain evidence="3 4">NBC_01247</strain>
    </source>
</reference>
<dbReference type="Proteomes" id="UP001432014">
    <property type="component" value="Chromosome"/>
</dbReference>
<dbReference type="Pfam" id="PF18417">
    <property type="entry name" value="LodA_C"/>
    <property type="match status" value="1"/>
</dbReference>
<evidence type="ECO:0000259" key="2">
    <source>
        <dbReference type="Pfam" id="PF18417"/>
    </source>
</evidence>
<keyword evidence="4" id="KW-1185">Reference proteome</keyword>
<proteinExistence type="predicted"/>
<evidence type="ECO:0000313" key="3">
    <source>
        <dbReference type="EMBL" id="WUS54552.1"/>
    </source>
</evidence>
<dbReference type="SMART" id="SM01236">
    <property type="entry name" value="Haem_oxygenase_2"/>
    <property type="match status" value="1"/>
</dbReference>
<organism evidence="3 4">
    <name type="scientific">Kitasatospora herbaricolor</name>
    <dbReference type="NCBI Taxonomy" id="68217"/>
    <lineage>
        <taxon>Bacteria</taxon>
        <taxon>Bacillati</taxon>
        <taxon>Actinomycetota</taxon>
        <taxon>Actinomycetes</taxon>
        <taxon>Kitasatosporales</taxon>
        <taxon>Streptomycetaceae</taxon>
        <taxon>Kitasatospora</taxon>
    </lineage>
</organism>
<accession>A0ABZ1W164</accession>
<gene>
    <name evidence="3" type="ORF">OG469_02945</name>
</gene>
<dbReference type="InterPro" id="IPR041173">
    <property type="entry name" value="LodA_C"/>
</dbReference>
<dbReference type="EMBL" id="CP108482">
    <property type="protein sequence ID" value="WUS54552.1"/>
    <property type="molecule type" value="Genomic_DNA"/>
</dbReference>
<evidence type="ECO:0000313" key="4">
    <source>
        <dbReference type="Proteomes" id="UP001432014"/>
    </source>
</evidence>
<dbReference type="RefSeq" id="WP_329500910.1">
    <property type="nucleotide sequence ID" value="NZ_CP108460.1"/>
</dbReference>
<dbReference type="Gene3D" id="1.20.910.10">
    <property type="entry name" value="Heme oxygenase-like"/>
    <property type="match status" value="1"/>
</dbReference>
<feature type="domain" description="L-lysine epsilon oxidase C-terminal" evidence="2">
    <location>
        <begin position="352"/>
        <end position="475"/>
    </location>
</feature>
<name>A0ABZ1W164_9ACTN</name>
<dbReference type="InterPro" id="IPR041168">
    <property type="entry name" value="LodA_N"/>
</dbReference>
<dbReference type="InterPro" id="IPR016084">
    <property type="entry name" value="Haem_Oase-like_multi-hlx"/>
</dbReference>
<dbReference type="Pfam" id="PF14518">
    <property type="entry name" value="Haem_oxygenas_2"/>
    <property type="match status" value="1"/>
</dbReference>
<evidence type="ECO:0000259" key="1">
    <source>
        <dbReference type="Pfam" id="PF17990"/>
    </source>
</evidence>
<feature type="domain" description="L-Lysine epsilon oxidase N-terminal" evidence="1">
    <location>
        <begin position="12"/>
        <end position="226"/>
    </location>
</feature>
<sequence>MNLEDVAYCEIHPTIGVARVGNSPSGFFVGPETPGGGAHPEGGYKDPEGRVKRQAARFRLYGYDKDGTVLGEVTAADADITWTAELTNAKAVWYRFNGRFNRSESPDNLRNRSVDPADPAARATLVIAPGPRSVRGPDADGSGARFDTGTFLGIPVPLGELRTDEDGRLLVLGGYGHSASAKPDNPLTTYANNDFWYDDTSDGPVTATVTAPGGRAVPVTPARVLVAPPDFAPDTENLVTLYDVAREVAEGQGWLTAPPEVSFTRDVLPLLTRISGYQWVNLNALRGHGPGEQGDFLDPGLLARLSSDAPGDAVVRGTVFDRLRTPGVEDVTQANFAFMPQLAGDDGSPTEGKPRTWFTLLPGQYERLRRWAAGDFVADFDPGAATPAGPTPLPDLPLPEQPHALVRAALEPCVGGPFFPGIEMTYIADDPATWAGAFRLREDLAAGDVTKHMAVPWQADFYECNTYWWPAQRPDDVLPEEQYRNLVRAAGNAGQPGEPDAYRKPWARGVGTQAVYRPELERRPGETSRAYLERMNRRWRVLREHAGDNEMVEKWSRLGFVVARTGAAGETVLVETERAERVGLTDREWFYMLQHPDRFPKQVEAAAQYVEGVLANAVAKQADPLLPLTLRPFRYTQEAFEARLQLIYTRLVQQAENAPPAQDPTFRNRPALIERIRQFAPFNLLDGAWLRNATPVGPISDIHALLFSIWVDEVGGGDPALNHSNLYDDLLRSVGLYLPPVDSYDFAMLPDMLDSAYTVSAFQLAISLYSERFFPEILGMTLQLEWEVVGIKPTVELFDHYGVNSQFYKMHVGIDNAASGHGAKARDAVARYLEAIYDAGGDEAVQQQWQRIWNGYVAFQITGTLGEDLTRLALNPPTPQDRLVELILRKAPYASVNHNGKRLGDNRLNDWFMDPYGLLGQLQESGLILPGDPEGSPFFELTAFTGPMYKVFTESELDLWREWTRSLTAGPPVPPPPLSPLEAMIRLVDTLRPRQTGTAGHIGSVLTGPDPMDPSATRKDTVAWWFTQPTGSLLAAVAHPDNRLVTPGRPEQSRFVTDLLAPSGSMGRAFRTEVPGTGKDGREIAMEWITAGCPLPSLRAPESRVLLSTPLPVPAADGADADASGVVGAGAVGAGAVGAGAAAVTGPEAVALGEAVTEAVRPRITGMGAVH</sequence>
<dbReference type="Pfam" id="PF17990">
    <property type="entry name" value="LodA_N"/>
    <property type="match status" value="1"/>
</dbReference>
<protein>
    <submittedName>
        <fullName evidence="3">LodA/GoxA family CTQ-dependent oxidase</fullName>
    </submittedName>
</protein>